<evidence type="ECO:0000313" key="1">
    <source>
        <dbReference type="EMBL" id="AIY66222.1"/>
    </source>
</evidence>
<reference evidence="1 2" key="1">
    <citation type="submission" date="2014-11" db="EMBL/GenBank/DDBJ databases">
        <title>Complete Genome Sequence of Pseudoalteromonas sp. Strain OCN003 Isolated from Kaneohe Bay, Oahu, Hawaii.</title>
        <authorList>
            <person name="Beurmann S."/>
            <person name="Videau P."/>
            <person name="Ushijima B."/>
            <person name="Smith A.M."/>
            <person name="Aeby G.S."/>
            <person name="Callahan S.M."/>
            <person name="Belcaid M."/>
        </authorList>
    </citation>
    <scope>NUCLEOTIDE SEQUENCE [LARGE SCALE GENOMIC DNA]</scope>
    <source>
        <strain evidence="1 2">OCN003</strain>
    </source>
</reference>
<name>A0A0A7EJU7_9GAMM</name>
<dbReference type="PROSITE" id="PS51257">
    <property type="entry name" value="PROKAR_LIPOPROTEIN"/>
    <property type="match status" value="1"/>
</dbReference>
<evidence type="ECO:0008006" key="3">
    <source>
        <dbReference type="Google" id="ProtNLM"/>
    </source>
</evidence>
<dbReference type="Proteomes" id="UP000030341">
    <property type="component" value="Chromosome 1"/>
</dbReference>
<dbReference type="RefSeq" id="WP_038642810.1">
    <property type="nucleotide sequence ID" value="NZ_CP009888.1"/>
</dbReference>
<dbReference type="eggNOG" id="COG0457">
    <property type="taxonomic scope" value="Bacteria"/>
</dbReference>
<sequence>MKVLIILLALATSGCAYKTAPKQISEPKHTLEHSVQAIKTNKLLEISHQHIFDLPQAERFKVLEHMQRKPENKTAYDHLYKYLESKLANFNYYGNTLTAAESIYKKGGNCLSLAILTSAYAQLVDIEYGFDLISSSPLYLRQDGLDLISNHVRTKLFASQAETEQQLLSLRGGIIVDYFPARRTHIKKNIDHDYFISLYYQNLASEAIANNHYEAALAIAKQGVPYFSPKLKFT</sequence>
<dbReference type="KEGG" id="pseo:OM33_14745"/>
<organism evidence="1 2">
    <name type="scientific">Pseudoalteromonas piratica</name>
    <dbReference type="NCBI Taxonomy" id="1348114"/>
    <lineage>
        <taxon>Bacteria</taxon>
        <taxon>Pseudomonadati</taxon>
        <taxon>Pseudomonadota</taxon>
        <taxon>Gammaproteobacteria</taxon>
        <taxon>Alteromonadales</taxon>
        <taxon>Pseudoalteromonadaceae</taxon>
        <taxon>Pseudoalteromonas</taxon>
    </lineage>
</organism>
<proteinExistence type="predicted"/>
<gene>
    <name evidence="1" type="ORF">OM33_14745</name>
</gene>
<evidence type="ECO:0000313" key="2">
    <source>
        <dbReference type="Proteomes" id="UP000030341"/>
    </source>
</evidence>
<accession>A0A0A7EJU7</accession>
<dbReference type="HOGENOM" id="CLU_1184255_0_0_6"/>
<dbReference type="EMBL" id="CP009888">
    <property type="protein sequence ID" value="AIY66222.1"/>
    <property type="molecule type" value="Genomic_DNA"/>
</dbReference>
<keyword evidence="2" id="KW-1185">Reference proteome</keyword>
<dbReference type="OrthoDB" id="6254323at2"/>
<dbReference type="AlphaFoldDB" id="A0A0A7EJU7"/>
<protein>
    <recommendedName>
        <fullName evidence="3">Transglutaminase-like domain-containing protein</fullName>
    </recommendedName>
</protein>